<evidence type="ECO:0000313" key="2">
    <source>
        <dbReference type="Proteomes" id="UP000199663"/>
    </source>
</evidence>
<sequence length="57" mass="6488">MNNLKELSFEEMVEVDGGWILTGPLWITEAVYEFGSGFAENIGPAFERAFNNIKYQN</sequence>
<reference evidence="1 2" key="1">
    <citation type="submission" date="2016-10" db="EMBL/GenBank/DDBJ databases">
        <authorList>
            <person name="Varghese N."/>
            <person name="Submissions S."/>
        </authorList>
    </citation>
    <scope>NUCLEOTIDE SEQUENCE [LARGE SCALE GENOMIC DNA]</scope>
    <source>
        <strain evidence="1 2">DSM 17997</strain>
    </source>
</reference>
<dbReference type="Proteomes" id="UP000199663">
    <property type="component" value="Unassembled WGS sequence"/>
</dbReference>
<dbReference type="InterPro" id="IPR023991">
    <property type="entry name" value="Bacteriocin_IIb_lactobn/cerein"/>
</dbReference>
<proteinExistence type="predicted"/>
<evidence type="ECO:0000313" key="1">
    <source>
        <dbReference type="EMBL" id="SDZ14526.1"/>
    </source>
</evidence>
<organism evidence="1 2">
    <name type="scientific">Rhodonellum ikkaensis</name>
    <dbReference type="NCBI Taxonomy" id="336829"/>
    <lineage>
        <taxon>Bacteria</taxon>
        <taxon>Pseudomonadati</taxon>
        <taxon>Bacteroidota</taxon>
        <taxon>Cytophagia</taxon>
        <taxon>Cytophagales</taxon>
        <taxon>Cytophagaceae</taxon>
        <taxon>Rhodonellum</taxon>
    </lineage>
</organism>
<accession>A0A1H3QM98</accession>
<dbReference type="EMBL" id="FNQC01000006">
    <property type="protein sequence ID" value="SDZ14526.1"/>
    <property type="molecule type" value="Genomic_DNA"/>
</dbReference>
<dbReference type="RefSeq" id="WP_019597390.1">
    <property type="nucleotide sequence ID" value="NZ_FNQC01000006.1"/>
</dbReference>
<gene>
    <name evidence="1" type="ORF">SAMN05444412_106191</name>
</gene>
<name>A0A1H3QM98_9BACT</name>
<comment type="caution">
    <text evidence="1">The sequence shown here is derived from an EMBL/GenBank/DDBJ whole genome shotgun (WGS) entry which is preliminary data.</text>
</comment>
<dbReference type="NCBIfam" id="TIGR03949">
    <property type="entry name" value="bact_IIb_cerein"/>
    <property type="match status" value="1"/>
</dbReference>
<protein>
    <submittedName>
        <fullName evidence="1">Class IIb bacteriocin, lactobin A/cerein 7B family</fullName>
    </submittedName>
</protein>
<keyword evidence="2" id="KW-1185">Reference proteome</keyword>